<dbReference type="PROSITE" id="PS51094">
    <property type="entry name" value="PTS_EIIA_TYPE_2"/>
    <property type="match status" value="1"/>
</dbReference>
<name>A0ABS0LT13_9LACT</name>
<dbReference type="SUPFAM" id="SSF55804">
    <property type="entry name" value="Phoshotransferase/anion transport protein"/>
    <property type="match status" value="1"/>
</dbReference>
<protein>
    <submittedName>
        <fullName evidence="2">PTS sugar transporter subunit IIA</fullName>
    </submittedName>
</protein>
<dbReference type="PANTHER" id="PTHR47738">
    <property type="entry name" value="PTS SYSTEM FRUCTOSE-LIKE EIIA COMPONENT-RELATED"/>
    <property type="match status" value="1"/>
</dbReference>
<dbReference type="InterPro" id="IPR051541">
    <property type="entry name" value="PTS_SugarTrans_NitroReg"/>
</dbReference>
<evidence type="ECO:0000313" key="3">
    <source>
        <dbReference type="Proteomes" id="UP000721415"/>
    </source>
</evidence>
<evidence type="ECO:0000313" key="2">
    <source>
        <dbReference type="EMBL" id="MBG9987269.1"/>
    </source>
</evidence>
<dbReference type="PANTHER" id="PTHR47738:SF3">
    <property type="entry name" value="PHOSPHOTRANSFERASE SYSTEM MANNITOL_FRUCTOSE-SPECIFIC IIA DOMAIN CONTAINING PROTEIN"/>
    <property type="match status" value="1"/>
</dbReference>
<organism evidence="2 3">
    <name type="scientific">Facklamia lactis</name>
    <dbReference type="NCBI Taxonomy" id="2749967"/>
    <lineage>
        <taxon>Bacteria</taxon>
        <taxon>Bacillati</taxon>
        <taxon>Bacillota</taxon>
        <taxon>Bacilli</taxon>
        <taxon>Lactobacillales</taxon>
        <taxon>Aerococcaceae</taxon>
        <taxon>Facklamia</taxon>
    </lineage>
</organism>
<dbReference type="Pfam" id="PF00359">
    <property type="entry name" value="PTS_EIIA_2"/>
    <property type="match status" value="1"/>
</dbReference>
<feature type="domain" description="PTS EIIA type-2" evidence="1">
    <location>
        <begin position="1"/>
        <end position="151"/>
    </location>
</feature>
<keyword evidence="2" id="KW-0762">Sugar transport</keyword>
<proteinExistence type="predicted"/>
<dbReference type="InterPro" id="IPR016152">
    <property type="entry name" value="PTrfase/Anion_transptr"/>
</dbReference>
<dbReference type="Proteomes" id="UP000721415">
    <property type="component" value="Unassembled WGS sequence"/>
</dbReference>
<sequence>MTQAKVLGLKMKGFDSNEAILTYMAQTLQDLGVVKESFNQAILNREEEFSTGLRIGNHGIAIPHTDIEHVNQATMAIVTLEEPVMFKQMGDNQEMPVSMVCMLALNEAHAHLEMLQKLMEFFQDEDVIERIMALSDTEENRQKILSLLAENQVI</sequence>
<dbReference type="CDD" id="cd00211">
    <property type="entry name" value="PTS_IIA_fru"/>
    <property type="match status" value="1"/>
</dbReference>
<dbReference type="InterPro" id="IPR002178">
    <property type="entry name" value="PTS_EIIA_type-2_dom"/>
</dbReference>
<keyword evidence="3" id="KW-1185">Reference proteome</keyword>
<dbReference type="RefSeq" id="WP_197116192.1">
    <property type="nucleotide sequence ID" value="NZ_JACBXQ010000007.1"/>
</dbReference>
<evidence type="ECO:0000259" key="1">
    <source>
        <dbReference type="PROSITE" id="PS51094"/>
    </source>
</evidence>
<gene>
    <name evidence="2" type="ORF">HZY91_10365</name>
</gene>
<accession>A0ABS0LT13</accession>
<dbReference type="Gene3D" id="3.40.930.10">
    <property type="entry name" value="Mannitol-specific EII, Chain A"/>
    <property type="match status" value="1"/>
</dbReference>
<comment type="caution">
    <text evidence="2">The sequence shown here is derived from an EMBL/GenBank/DDBJ whole genome shotgun (WGS) entry which is preliminary data.</text>
</comment>
<dbReference type="EMBL" id="JACBXQ010000007">
    <property type="protein sequence ID" value="MBG9987269.1"/>
    <property type="molecule type" value="Genomic_DNA"/>
</dbReference>
<keyword evidence="2" id="KW-0813">Transport</keyword>
<reference evidence="2 3" key="1">
    <citation type="submission" date="2020-07" db="EMBL/GenBank/DDBJ databases">
        <title>Facklamia lactis sp. nov., isolated from raw milk.</title>
        <authorList>
            <person name="Doll E.V."/>
            <person name="Huptas C."/>
            <person name="Staib L."/>
            <person name="Wenning M."/>
            <person name="Scherer S."/>
        </authorList>
    </citation>
    <scope>NUCLEOTIDE SEQUENCE [LARGE SCALE GENOMIC DNA]</scope>
    <source>
        <strain evidence="2 3">DSM 111018</strain>
    </source>
</reference>